<accession>A0ABW5V3G8</accession>
<proteinExistence type="predicted"/>
<comment type="caution">
    <text evidence="1">The sequence shown here is derived from an EMBL/GenBank/DDBJ whole genome shotgun (WGS) entry which is preliminary data.</text>
</comment>
<evidence type="ECO:0000313" key="1">
    <source>
        <dbReference type="EMBL" id="MFD2759369.1"/>
    </source>
</evidence>
<protein>
    <submittedName>
        <fullName evidence="1">Uncharacterized protein</fullName>
    </submittedName>
</protein>
<dbReference type="RefSeq" id="WP_154651582.1">
    <property type="nucleotide sequence ID" value="NZ_JBHUNE010000013.1"/>
</dbReference>
<reference evidence="2" key="1">
    <citation type="journal article" date="2019" name="Int. J. Syst. Evol. Microbiol.">
        <title>The Global Catalogue of Microorganisms (GCM) 10K type strain sequencing project: providing services to taxonomists for standard genome sequencing and annotation.</title>
        <authorList>
            <consortium name="The Broad Institute Genomics Platform"/>
            <consortium name="The Broad Institute Genome Sequencing Center for Infectious Disease"/>
            <person name="Wu L."/>
            <person name="Ma J."/>
        </authorList>
    </citation>
    <scope>NUCLEOTIDE SEQUENCE [LARGE SCALE GENOMIC DNA]</scope>
    <source>
        <strain evidence="2">TISTR 1514</strain>
    </source>
</reference>
<organism evidence="1 2">
    <name type="scientific">Gulosibacter faecalis</name>
    <dbReference type="NCBI Taxonomy" id="272240"/>
    <lineage>
        <taxon>Bacteria</taxon>
        <taxon>Bacillati</taxon>
        <taxon>Actinomycetota</taxon>
        <taxon>Actinomycetes</taxon>
        <taxon>Micrococcales</taxon>
        <taxon>Microbacteriaceae</taxon>
        <taxon>Gulosibacter</taxon>
    </lineage>
</organism>
<name>A0ABW5V3G8_9MICO</name>
<dbReference type="InterPro" id="IPR029058">
    <property type="entry name" value="AB_hydrolase_fold"/>
</dbReference>
<gene>
    <name evidence="1" type="ORF">ACFSW7_13370</name>
</gene>
<sequence length="272" mass="29978">MGLALDALLEPPLAEERVTSIDVDVNGVAIPVALAPREGATKIAVFYNGAIARKLAPTGRVFQRSTWAEDVNAHCLYICDPALYNSAGGSIAWGQVDETNWAGNLYVQVVEAAGELLGVPASNRLHYGSSAGGFQAMVTAAADKGSIALVNNPQTDWTKYNIGHAVRRTLDHSFSSRSTEEVVESFDFRARVWAWFEKLRHVPRFTYLLNAASANDLNIMHRELNDNLVKMQHEFTSAQWTTHIYYNEAQGHNPAPRPTTLQWINAQLATLN</sequence>
<keyword evidence="2" id="KW-1185">Reference proteome</keyword>
<dbReference type="Proteomes" id="UP001597492">
    <property type="component" value="Unassembled WGS sequence"/>
</dbReference>
<evidence type="ECO:0000313" key="2">
    <source>
        <dbReference type="Proteomes" id="UP001597492"/>
    </source>
</evidence>
<dbReference type="Gene3D" id="3.40.50.1820">
    <property type="entry name" value="alpha/beta hydrolase"/>
    <property type="match status" value="1"/>
</dbReference>
<dbReference type="EMBL" id="JBHUNE010000013">
    <property type="protein sequence ID" value="MFD2759369.1"/>
    <property type="molecule type" value="Genomic_DNA"/>
</dbReference>
<dbReference type="SUPFAM" id="SSF53474">
    <property type="entry name" value="alpha/beta-Hydrolases"/>
    <property type="match status" value="1"/>
</dbReference>